<keyword evidence="6" id="KW-0472">Membrane</keyword>
<dbReference type="EMBL" id="BOOJ01000089">
    <property type="protein sequence ID" value="GIH97622.1"/>
    <property type="molecule type" value="Genomic_DNA"/>
</dbReference>
<feature type="transmembrane region" description="Helical" evidence="6">
    <location>
        <begin position="26"/>
        <end position="45"/>
    </location>
</feature>
<dbReference type="PROSITE" id="PS50885">
    <property type="entry name" value="HAMP"/>
    <property type="match status" value="1"/>
</dbReference>
<dbReference type="GO" id="GO:0016020">
    <property type="term" value="C:membrane"/>
    <property type="evidence" value="ECO:0007669"/>
    <property type="project" value="InterPro"/>
</dbReference>
<dbReference type="Gene3D" id="1.10.287.950">
    <property type="entry name" value="Methyl-accepting chemotaxis protein"/>
    <property type="match status" value="1"/>
</dbReference>
<dbReference type="PROSITE" id="PS50111">
    <property type="entry name" value="CHEMOTAXIS_TRANSDUC_2"/>
    <property type="match status" value="1"/>
</dbReference>
<evidence type="ECO:0000256" key="2">
    <source>
        <dbReference type="ARBA" id="ARBA00022989"/>
    </source>
</evidence>
<evidence type="ECO:0000256" key="4">
    <source>
        <dbReference type="ARBA" id="ARBA00029447"/>
    </source>
</evidence>
<accession>A0A8J3WR23</accession>
<evidence type="ECO:0000256" key="5">
    <source>
        <dbReference type="PROSITE-ProRule" id="PRU00284"/>
    </source>
</evidence>
<dbReference type="RefSeq" id="WP_204069609.1">
    <property type="nucleotide sequence ID" value="NZ_BOOJ01000089.1"/>
</dbReference>
<evidence type="ECO:0000256" key="1">
    <source>
        <dbReference type="ARBA" id="ARBA00022692"/>
    </source>
</evidence>
<keyword evidence="10" id="KW-1185">Reference proteome</keyword>
<gene>
    <name evidence="9" type="ORF">Psi01_82520</name>
</gene>
<organism evidence="9 10">
    <name type="scientific">Planobispora siamensis</name>
    <dbReference type="NCBI Taxonomy" id="936338"/>
    <lineage>
        <taxon>Bacteria</taxon>
        <taxon>Bacillati</taxon>
        <taxon>Actinomycetota</taxon>
        <taxon>Actinomycetes</taxon>
        <taxon>Streptosporangiales</taxon>
        <taxon>Streptosporangiaceae</taxon>
        <taxon>Planobispora</taxon>
    </lineage>
</organism>
<dbReference type="SUPFAM" id="SSF58104">
    <property type="entry name" value="Methyl-accepting chemotaxis protein (MCP) signaling domain"/>
    <property type="match status" value="1"/>
</dbReference>
<evidence type="ECO:0000259" key="8">
    <source>
        <dbReference type="PROSITE" id="PS50885"/>
    </source>
</evidence>
<feature type="domain" description="HAMP" evidence="8">
    <location>
        <begin position="223"/>
        <end position="275"/>
    </location>
</feature>
<sequence length="538" mass="55683">MTTPSAARGPRTARSLIEDRGISTKILSSVGVMAFVALLVGLIGIGQMGVINDKAESLYTGGLVPVQKIDQVRLDMALTRMNLLNHGLSRTEAAKATYEQALKKDTATVIRDLDSYAANTVAPELVEELREAWENYQGTWETFLTASRNDDDAEITRVRDEVTGPAFQKAADVVEKIAAAEAVDGKRRADEAAEAYSSGRTTTIIVLVAGLLVALVGARLIAGKVVTSVRKVSHVIEGLAAGDLTRRAEVSGRDEIGTMAAGLDQAVATLRGTVTGINANSEQLAGASQELATVSEQIAGSAEQTSGRADSVSAAAEQVSRNVETVSAASEQMTASIKEIATSASDAAKIAHDAVQVAATANDTIAQLGESSAEIGNVIKTITSIAEQTNLLALNATIEAARAGDAGKGFAVVASEVKDLAQETAKATEDISRRIQAVQGQSEAAVAAIQQITEVIDKINGYSATIASAVEEQTATTSEIGRSVSEAATGVGEIAGGIGAVATSVQTTTTGVGEAQRASEELARMSSELQSLVAQFRL</sequence>
<evidence type="ECO:0008006" key="11">
    <source>
        <dbReference type="Google" id="ProtNLM"/>
    </source>
</evidence>
<name>A0A8J3WR23_9ACTN</name>
<evidence type="ECO:0000313" key="9">
    <source>
        <dbReference type="EMBL" id="GIH97622.1"/>
    </source>
</evidence>
<keyword evidence="3 5" id="KW-0807">Transducer</keyword>
<proteinExistence type="inferred from homology"/>
<dbReference type="GO" id="GO:0007165">
    <property type="term" value="P:signal transduction"/>
    <property type="evidence" value="ECO:0007669"/>
    <property type="project" value="UniProtKB-KW"/>
</dbReference>
<evidence type="ECO:0000256" key="3">
    <source>
        <dbReference type="ARBA" id="ARBA00023224"/>
    </source>
</evidence>
<dbReference type="SMART" id="SM00304">
    <property type="entry name" value="HAMP"/>
    <property type="match status" value="2"/>
</dbReference>
<dbReference type="InterPro" id="IPR004090">
    <property type="entry name" value="Chemotax_Me-accpt_rcpt"/>
</dbReference>
<dbReference type="SMART" id="SM00283">
    <property type="entry name" value="MA"/>
    <property type="match status" value="1"/>
</dbReference>
<dbReference type="PANTHER" id="PTHR32089:SF112">
    <property type="entry name" value="LYSOZYME-LIKE PROTEIN-RELATED"/>
    <property type="match status" value="1"/>
</dbReference>
<evidence type="ECO:0000256" key="6">
    <source>
        <dbReference type="SAM" id="Phobius"/>
    </source>
</evidence>
<dbReference type="Pfam" id="PF00672">
    <property type="entry name" value="HAMP"/>
    <property type="match status" value="1"/>
</dbReference>
<comment type="caution">
    <text evidence="9">The sequence shown here is derived from an EMBL/GenBank/DDBJ whole genome shotgun (WGS) entry which is preliminary data.</text>
</comment>
<dbReference type="PANTHER" id="PTHR32089">
    <property type="entry name" value="METHYL-ACCEPTING CHEMOTAXIS PROTEIN MCPB"/>
    <property type="match status" value="1"/>
</dbReference>
<protein>
    <recommendedName>
        <fullName evidence="11">Methyl-accepting chemotaxis protein</fullName>
    </recommendedName>
</protein>
<dbReference type="Proteomes" id="UP000619788">
    <property type="component" value="Unassembled WGS sequence"/>
</dbReference>
<dbReference type="PRINTS" id="PR00260">
    <property type="entry name" value="CHEMTRNSDUCR"/>
</dbReference>
<feature type="domain" description="Methyl-accepting transducer" evidence="7">
    <location>
        <begin position="280"/>
        <end position="523"/>
    </location>
</feature>
<dbReference type="InterPro" id="IPR024478">
    <property type="entry name" value="HlyB_4HB_MCP"/>
</dbReference>
<dbReference type="GO" id="GO:0004888">
    <property type="term" value="F:transmembrane signaling receptor activity"/>
    <property type="evidence" value="ECO:0007669"/>
    <property type="project" value="InterPro"/>
</dbReference>
<dbReference type="AlphaFoldDB" id="A0A8J3WR23"/>
<dbReference type="Pfam" id="PF12729">
    <property type="entry name" value="4HB_MCP_1"/>
    <property type="match status" value="1"/>
</dbReference>
<dbReference type="InterPro" id="IPR004089">
    <property type="entry name" value="MCPsignal_dom"/>
</dbReference>
<dbReference type="InterPro" id="IPR003660">
    <property type="entry name" value="HAMP_dom"/>
</dbReference>
<evidence type="ECO:0000259" key="7">
    <source>
        <dbReference type="PROSITE" id="PS50111"/>
    </source>
</evidence>
<evidence type="ECO:0000313" key="10">
    <source>
        <dbReference type="Proteomes" id="UP000619788"/>
    </source>
</evidence>
<comment type="similarity">
    <text evidence="4">Belongs to the methyl-accepting chemotaxis (MCP) protein family.</text>
</comment>
<dbReference type="GO" id="GO:0006935">
    <property type="term" value="P:chemotaxis"/>
    <property type="evidence" value="ECO:0007669"/>
    <property type="project" value="InterPro"/>
</dbReference>
<dbReference type="Pfam" id="PF00015">
    <property type="entry name" value="MCPsignal"/>
    <property type="match status" value="1"/>
</dbReference>
<keyword evidence="2 6" id="KW-1133">Transmembrane helix</keyword>
<keyword evidence="1 6" id="KW-0812">Transmembrane</keyword>
<reference evidence="9 10" key="1">
    <citation type="submission" date="2021-01" db="EMBL/GenBank/DDBJ databases">
        <title>Whole genome shotgun sequence of Planobispora siamensis NBRC 107568.</title>
        <authorList>
            <person name="Komaki H."/>
            <person name="Tamura T."/>
        </authorList>
    </citation>
    <scope>NUCLEOTIDE SEQUENCE [LARGE SCALE GENOMIC DNA]</scope>
    <source>
        <strain evidence="9 10">NBRC 107568</strain>
    </source>
</reference>
<dbReference type="CDD" id="cd06225">
    <property type="entry name" value="HAMP"/>
    <property type="match status" value="1"/>
</dbReference>